<accession>A0ABW3MXT9</accession>
<comment type="caution">
    <text evidence="1">The sequence shown here is derived from an EMBL/GenBank/DDBJ whole genome shotgun (WGS) entry which is preliminary data.</text>
</comment>
<evidence type="ECO:0000313" key="1">
    <source>
        <dbReference type="EMBL" id="MFD1055406.1"/>
    </source>
</evidence>
<name>A0ABW3MXT9_9MICO</name>
<evidence type="ECO:0000313" key="2">
    <source>
        <dbReference type="Proteomes" id="UP001597046"/>
    </source>
</evidence>
<proteinExistence type="predicted"/>
<protein>
    <submittedName>
        <fullName evidence="1">Uncharacterized protein</fullName>
    </submittedName>
</protein>
<dbReference type="EMBL" id="JBHTKH010000009">
    <property type="protein sequence ID" value="MFD1055406.1"/>
    <property type="molecule type" value="Genomic_DNA"/>
</dbReference>
<dbReference type="Proteomes" id="UP001597046">
    <property type="component" value="Unassembled WGS sequence"/>
</dbReference>
<reference evidence="2" key="1">
    <citation type="journal article" date="2019" name="Int. J. Syst. Evol. Microbiol.">
        <title>The Global Catalogue of Microorganisms (GCM) 10K type strain sequencing project: providing services to taxonomists for standard genome sequencing and annotation.</title>
        <authorList>
            <consortium name="The Broad Institute Genomics Platform"/>
            <consortium name="The Broad Institute Genome Sequencing Center for Infectious Disease"/>
            <person name="Wu L."/>
            <person name="Ma J."/>
        </authorList>
    </citation>
    <scope>NUCLEOTIDE SEQUENCE [LARGE SCALE GENOMIC DNA]</scope>
    <source>
        <strain evidence="2">CCUG 57508</strain>
    </source>
</reference>
<sequence length="124" mass="14252">MTETLRVSSIDPDHTKWKDPGNDVADLASWRIDAWAWLTREPSQIESRLILRWLANEGIFAQILNQRGVHFETSPDGFAEDTNTVRRLVIIAGREAPRIVKENEQMNEQLQAEIKRINDELSNG</sequence>
<keyword evidence="2" id="KW-1185">Reference proteome</keyword>
<organism evidence="1 2">
    <name type="scientific">Terrabacter terrigena</name>
    <dbReference type="NCBI Taxonomy" id="574718"/>
    <lineage>
        <taxon>Bacteria</taxon>
        <taxon>Bacillati</taxon>
        <taxon>Actinomycetota</taxon>
        <taxon>Actinomycetes</taxon>
        <taxon>Micrococcales</taxon>
        <taxon>Intrasporangiaceae</taxon>
        <taxon>Terrabacter</taxon>
    </lineage>
</organism>
<dbReference type="RefSeq" id="WP_386053428.1">
    <property type="nucleotide sequence ID" value="NZ_JBHTKH010000009.1"/>
</dbReference>
<gene>
    <name evidence="1" type="ORF">ACFQ2V_13915</name>
</gene>